<reference evidence="2" key="1">
    <citation type="submission" date="2023-11" db="EMBL/GenBank/DDBJ databases">
        <authorList>
            <person name="Alioto T."/>
            <person name="Alioto T."/>
            <person name="Gomez Garrido J."/>
        </authorList>
    </citation>
    <scope>NUCLEOTIDE SEQUENCE</scope>
</reference>
<feature type="compositionally biased region" description="Polar residues" evidence="1">
    <location>
        <begin position="159"/>
        <end position="172"/>
    </location>
</feature>
<organism evidence="2 3">
    <name type="scientific">Lecanosticta acicola</name>
    <dbReference type="NCBI Taxonomy" id="111012"/>
    <lineage>
        <taxon>Eukaryota</taxon>
        <taxon>Fungi</taxon>
        <taxon>Dikarya</taxon>
        <taxon>Ascomycota</taxon>
        <taxon>Pezizomycotina</taxon>
        <taxon>Dothideomycetes</taxon>
        <taxon>Dothideomycetidae</taxon>
        <taxon>Mycosphaerellales</taxon>
        <taxon>Mycosphaerellaceae</taxon>
        <taxon>Lecanosticta</taxon>
    </lineage>
</organism>
<evidence type="ECO:0000256" key="1">
    <source>
        <dbReference type="SAM" id="MobiDB-lite"/>
    </source>
</evidence>
<keyword evidence="3" id="KW-1185">Reference proteome</keyword>
<gene>
    <name evidence="2" type="ORF">LECACI_7A009794</name>
</gene>
<proteinExistence type="predicted"/>
<protein>
    <submittedName>
        <fullName evidence="2">Uncharacterized protein</fullName>
    </submittedName>
</protein>
<feature type="region of interest" description="Disordered" evidence="1">
    <location>
        <begin position="140"/>
        <end position="173"/>
    </location>
</feature>
<name>A0AAI8Z8Z1_9PEZI</name>
<dbReference type="AlphaFoldDB" id="A0AAI8Z8Z1"/>
<accession>A0AAI8Z8Z1</accession>
<evidence type="ECO:0000313" key="2">
    <source>
        <dbReference type="EMBL" id="CAK4034636.1"/>
    </source>
</evidence>
<dbReference type="Proteomes" id="UP001296104">
    <property type="component" value="Unassembled WGS sequence"/>
</dbReference>
<comment type="caution">
    <text evidence="2">The sequence shown here is derived from an EMBL/GenBank/DDBJ whole genome shotgun (WGS) entry which is preliminary data.</text>
</comment>
<dbReference type="EMBL" id="CAVMBE010000127">
    <property type="protein sequence ID" value="CAK4034636.1"/>
    <property type="molecule type" value="Genomic_DNA"/>
</dbReference>
<evidence type="ECO:0000313" key="3">
    <source>
        <dbReference type="Proteomes" id="UP001296104"/>
    </source>
</evidence>
<sequence>MTFSSRIALAYHSRRRQSRRSKKSTNSAALFAVYEDFFSLILHKLSSRYTSWSAMASRSNETDGRMFLQARRRGFEVTKTAQSSIVNGMSDRVQIAFQNTVRTNALVDAFIHPSGVLEARSRSLVDNAPSATLLQRHARHLETKSTKRSSADVSARNGFATTEDSQKSSPTSYKWDPLVSRPTLFSSFHDEYKQELKLPTEITLETNVL</sequence>